<dbReference type="Proteomes" id="UP000199051">
    <property type="component" value="Unassembled WGS sequence"/>
</dbReference>
<protein>
    <submittedName>
        <fullName evidence="1">Uncharacterized protein</fullName>
    </submittedName>
</protein>
<reference evidence="2" key="1">
    <citation type="submission" date="2016-10" db="EMBL/GenBank/DDBJ databases">
        <authorList>
            <person name="Varghese N."/>
            <person name="Submissions S."/>
        </authorList>
    </citation>
    <scope>NUCLEOTIDE SEQUENCE [LARGE SCALE GENOMIC DNA]</scope>
    <source>
        <strain evidence="2">DSM 44260</strain>
    </source>
</reference>
<dbReference type="RefSeq" id="WP_092774982.1">
    <property type="nucleotide sequence ID" value="NZ_FOGI01000002.1"/>
</dbReference>
<sequence>MYVYSSVPARVPIELVEPRTVLDDDGSESAGDGYALLIGRPRDCGALAVTGTRDELRAFVESAAAALAEPTQAGPEPTAQAAPTGLVDDGEVARLVAELEWHLTPQPGEVLVRLRAGLPGDPALPGRPCTEGYSFRFEVTEIAVAMIARAHHADDDDSAEWVGDTVMWTEVLPEWTQDTFVVRDAEGRYTLGDSTTWEWMPVDR</sequence>
<dbReference type="EMBL" id="FOGI01000002">
    <property type="protein sequence ID" value="SER19832.1"/>
    <property type="molecule type" value="Genomic_DNA"/>
</dbReference>
<evidence type="ECO:0000313" key="2">
    <source>
        <dbReference type="Proteomes" id="UP000199051"/>
    </source>
</evidence>
<dbReference type="AlphaFoldDB" id="A0A1H9M881"/>
<name>A0A1H9M881_9PSEU</name>
<accession>A0A1H9M881</accession>
<dbReference type="STRING" id="155974.SAMN04487818_10213"/>
<gene>
    <name evidence="1" type="ORF">SAMN04487818_10213</name>
</gene>
<proteinExistence type="predicted"/>
<evidence type="ECO:0000313" key="1">
    <source>
        <dbReference type="EMBL" id="SER19832.1"/>
    </source>
</evidence>
<keyword evidence="2" id="KW-1185">Reference proteome</keyword>
<organism evidence="1 2">
    <name type="scientific">Actinokineospora terrae</name>
    <dbReference type="NCBI Taxonomy" id="155974"/>
    <lineage>
        <taxon>Bacteria</taxon>
        <taxon>Bacillati</taxon>
        <taxon>Actinomycetota</taxon>
        <taxon>Actinomycetes</taxon>
        <taxon>Pseudonocardiales</taxon>
        <taxon>Pseudonocardiaceae</taxon>
        <taxon>Actinokineospora</taxon>
    </lineage>
</organism>